<sequence length="71" mass="7694">MLCVMQRQVDKDGVAEAGTPVKNIALTGGGHKQAEEKDDNITAENIAENCAKALASLKGRREVERLERVLC</sequence>
<protein>
    <submittedName>
        <fullName evidence="1">Uncharacterized protein</fullName>
    </submittedName>
</protein>
<gene>
    <name evidence="1" type="ORF">Pmar_PMAR013315</name>
</gene>
<dbReference type="Proteomes" id="UP000007800">
    <property type="component" value="Unassembled WGS sequence"/>
</dbReference>
<dbReference type="EMBL" id="GG685894">
    <property type="protein sequence ID" value="EEQ99262.1"/>
    <property type="molecule type" value="Genomic_DNA"/>
</dbReference>
<keyword evidence="2" id="KW-1185">Reference proteome</keyword>
<dbReference type="InParanoid" id="C5LVH5"/>
<reference evidence="1 2" key="1">
    <citation type="submission" date="2008-07" db="EMBL/GenBank/DDBJ databases">
        <authorList>
            <person name="El-Sayed N."/>
            <person name="Caler E."/>
            <person name="Inman J."/>
            <person name="Amedeo P."/>
            <person name="Hass B."/>
            <person name="Wortman J."/>
        </authorList>
    </citation>
    <scope>NUCLEOTIDE SEQUENCE [LARGE SCALE GENOMIC DNA]</scope>
    <source>
        <strain evidence="2">ATCC 50983 / TXsc</strain>
    </source>
</reference>
<proteinExistence type="predicted"/>
<dbReference type="RefSeq" id="XP_002766545.1">
    <property type="nucleotide sequence ID" value="XM_002766499.1"/>
</dbReference>
<dbReference type="OMA" id="CVMQRQV"/>
<name>C5LVH5_PERM5</name>
<evidence type="ECO:0000313" key="1">
    <source>
        <dbReference type="EMBL" id="EEQ99262.1"/>
    </source>
</evidence>
<dbReference type="GeneID" id="9045116"/>
<dbReference type="AlphaFoldDB" id="C5LVH5"/>
<evidence type="ECO:0000313" key="2">
    <source>
        <dbReference type="Proteomes" id="UP000007800"/>
    </source>
</evidence>
<accession>C5LVH5</accession>
<organism evidence="2">
    <name type="scientific">Perkinsus marinus (strain ATCC 50983 / TXsc)</name>
    <dbReference type="NCBI Taxonomy" id="423536"/>
    <lineage>
        <taxon>Eukaryota</taxon>
        <taxon>Sar</taxon>
        <taxon>Alveolata</taxon>
        <taxon>Perkinsozoa</taxon>
        <taxon>Perkinsea</taxon>
        <taxon>Perkinsida</taxon>
        <taxon>Perkinsidae</taxon>
        <taxon>Perkinsus</taxon>
    </lineage>
</organism>